<dbReference type="SUPFAM" id="SSF46894">
    <property type="entry name" value="C-terminal effector domain of the bipartite response regulators"/>
    <property type="match status" value="1"/>
</dbReference>
<dbReference type="InterPro" id="IPR016032">
    <property type="entry name" value="Sig_transdc_resp-reg_C-effctor"/>
</dbReference>
<dbReference type="SMART" id="SM00421">
    <property type="entry name" value="HTH_LUXR"/>
    <property type="match status" value="1"/>
</dbReference>
<evidence type="ECO:0000256" key="1">
    <source>
        <dbReference type="ARBA" id="ARBA00023125"/>
    </source>
</evidence>
<keyword evidence="1" id="KW-0238">DNA-binding</keyword>
<reference evidence="6 7" key="1">
    <citation type="submission" date="2020-09" db="EMBL/GenBank/DDBJ databases">
        <title>Genome sequences of Mycetohabitans spp.</title>
        <authorList>
            <person name="Carter M.E."/>
            <person name="Carpenter S.C.D."/>
            <person name="Bogdanove A.J."/>
        </authorList>
    </citation>
    <scope>NUCLEOTIDE SEQUENCE [LARGE SCALE GENOMIC DNA]</scope>
    <source>
        <strain evidence="6 7">B12</strain>
    </source>
</reference>
<accession>A0ABZ2PZI8</accession>
<feature type="modified residue" description="4-aspartylphosphate" evidence="2">
    <location>
        <position position="63"/>
    </location>
</feature>
<feature type="domain" description="HTH luxR-type" evidence="4">
    <location>
        <begin position="163"/>
        <end position="228"/>
    </location>
</feature>
<dbReference type="CDD" id="cd06170">
    <property type="entry name" value="LuxR_C_like"/>
    <property type="match status" value="1"/>
</dbReference>
<dbReference type="PROSITE" id="PS50110">
    <property type="entry name" value="RESPONSE_REGULATORY"/>
    <property type="match status" value="1"/>
</dbReference>
<feature type="compositionally biased region" description="Basic and acidic residues" evidence="3">
    <location>
        <begin position="258"/>
        <end position="274"/>
    </location>
</feature>
<dbReference type="InterPro" id="IPR051015">
    <property type="entry name" value="EvgA-like"/>
</dbReference>
<keyword evidence="7" id="KW-1185">Reference proteome</keyword>
<keyword evidence="2" id="KW-0597">Phosphoprotein</keyword>
<dbReference type="PANTHER" id="PTHR45566:SF2">
    <property type="entry name" value="NARL SUBFAMILY"/>
    <property type="match status" value="1"/>
</dbReference>
<dbReference type="Proteomes" id="UP001493153">
    <property type="component" value="Chromosome"/>
</dbReference>
<evidence type="ECO:0000313" key="7">
    <source>
        <dbReference type="Proteomes" id="UP001493153"/>
    </source>
</evidence>
<dbReference type="InterPro" id="IPR000792">
    <property type="entry name" value="Tscrpt_reg_LuxR_C"/>
</dbReference>
<evidence type="ECO:0000259" key="5">
    <source>
        <dbReference type="PROSITE" id="PS50110"/>
    </source>
</evidence>
<evidence type="ECO:0000256" key="2">
    <source>
        <dbReference type="PROSITE-ProRule" id="PRU00169"/>
    </source>
</evidence>
<evidence type="ECO:0000313" key="6">
    <source>
        <dbReference type="EMBL" id="WXK38929.1"/>
    </source>
</evidence>
<organism evidence="6 7">
    <name type="scientific">Mycetohabitans rhizoxinica</name>
    <dbReference type="NCBI Taxonomy" id="412963"/>
    <lineage>
        <taxon>Bacteria</taxon>
        <taxon>Pseudomonadati</taxon>
        <taxon>Pseudomonadota</taxon>
        <taxon>Betaproteobacteria</taxon>
        <taxon>Burkholderiales</taxon>
        <taxon>Burkholderiaceae</taxon>
        <taxon>Mycetohabitans</taxon>
    </lineage>
</organism>
<dbReference type="InterPro" id="IPR036388">
    <property type="entry name" value="WH-like_DNA-bd_sf"/>
</dbReference>
<dbReference type="Pfam" id="PF00196">
    <property type="entry name" value="GerE"/>
    <property type="match status" value="1"/>
</dbReference>
<evidence type="ECO:0000256" key="3">
    <source>
        <dbReference type="SAM" id="MobiDB-lite"/>
    </source>
</evidence>
<dbReference type="SUPFAM" id="SSF52172">
    <property type="entry name" value="CheY-like"/>
    <property type="match status" value="1"/>
</dbReference>
<dbReference type="PANTHER" id="PTHR45566">
    <property type="entry name" value="HTH-TYPE TRANSCRIPTIONAL REGULATOR YHJB-RELATED"/>
    <property type="match status" value="1"/>
</dbReference>
<feature type="domain" description="Response regulatory" evidence="5">
    <location>
        <begin position="12"/>
        <end position="126"/>
    </location>
</feature>
<dbReference type="Gene3D" id="3.40.50.2300">
    <property type="match status" value="1"/>
</dbReference>
<dbReference type="Gene3D" id="1.10.10.10">
    <property type="entry name" value="Winged helix-like DNA-binding domain superfamily/Winged helix DNA-binding domain"/>
    <property type="match status" value="1"/>
</dbReference>
<name>A0ABZ2PZI8_9BURK</name>
<feature type="region of interest" description="Disordered" evidence="3">
    <location>
        <begin position="243"/>
        <end position="294"/>
    </location>
</feature>
<proteinExistence type="predicted"/>
<evidence type="ECO:0000259" key="4">
    <source>
        <dbReference type="PROSITE" id="PS50043"/>
    </source>
</evidence>
<protein>
    <submittedName>
        <fullName evidence="6">Response regulator transcription factor</fullName>
    </submittedName>
</protein>
<sequence length="294" mass="32697">MCGLSQGEVVMKVCLLNEQAERREGLKTLLRQINRHASFYDARDWRQAQRILQHACPDMLVIDWQDGMNVQDIFDLRRHYPNLPIAALVDDDSPTRVKSLVDAGVLGVVPRRLNPRLIVRAFEIVLLGGHYVPPSGLNLHTPTVVPINAYEDSSLNRAACRRQSASPGLLSPRQEQILRLVHMSATNKSIARALGISEGTVKIHLGAIFEKLGATNRAAAVAIYNGWQTSALEVLRDATQQARQPVYGEAGPTPLRAATREHRRRDAANGRDHTVLQAAEPDGVPYKVIPRKRR</sequence>
<dbReference type="PRINTS" id="PR00038">
    <property type="entry name" value="HTHLUXR"/>
</dbReference>
<gene>
    <name evidence="6" type="ORF">IHE29_06400</name>
</gene>
<dbReference type="InterPro" id="IPR001789">
    <property type="entry name" value="Sig_transdc_resp-reg_receiver"/>
</dbReference>
<dbReference type="InterPro" id="IPR011006">
    <property type="entry name" value="CheY-like_superfamily"/>
</dbReference>
<dbReference type="EMBL" id="CP062176">
    <property type="protein sequence ID" value="WXK38929.1"/>
    <property type="molecule type" value="Genomic_DNA"/>
</dbReference>
<dbReference type="PROSITE" id="PS50043">
    <property type="entry name" value="HTH_LUXR_2"/>
    <property type="match status" value="1"/>
</dbReference>